<comment type="function">
    <text evidence="5">Responsible for synthesis of pseudouridine from uracil.</text>
</comment>
<evidence type="ECO:0000256" key="5">
    <source>
        <dbReference type="RuleBase" id="RU362028"/>
    </source>
</evidence>
<dbReference type="InterPro" id="IPR020103">
    <property type="entry name" value="PsdUridine_synth_cat_dom_sf"/>
</dbReference>
<proteinExistence type="inferred from homology"/>
<dbReference type="PROSITE" id="PS01129">
    <property type="entry name" value="PSI_RLU"/>
    <property type="match status" value="1"/>
</dbReference>
<dbReference type="GO" id="GO:0009982">
    <property type="term" value="F:pseudouridine synthase activity"/>
    <property type="evidence" value="ECO:0007669"/>
    <property type="project" value="InterPro"/>
</dbReference>
<dbReference type="EC" id="5.4.99.-" evidence="5"/>
<dbReference type="AlphaFoldDB" id="A0A6L5Y6T9"/>
<dbReference type="Pfam" id="PF00849">
    <property type="entry name" value="PseudoU_synth_2"/>
    <property type="match status" value="1"/>
</dbReference>
<dbReference type="GeneID" id="303115181"/>
<dbReference type="PANTHER" id="PTHR21600">
    <property type="entry name" value="MITOCHONDRIAL RNA PSEUDOURIDINE SYNTHASE"/>
    <property type="match status" value="1"/>
</dbReference>
<keyword evidence="8" id="KW-1185">Reference proteome</keyword>
<dbReference type="Proteomes" id="UP000474676">
    <property type="component" value="Unassembled WGS sequence"/>
</dbReference>
<dbReference type="EMBL" id="VUMZ01000006">
    <property type="protein sequence ID" value="MST52165.1"/>
    <property type="molecule type" value="Genomic_DNA"/>
</dbReference>
<dbReference type="Gene3D" id="3.30.2350.10">
    <property type="entry name" value="Pseudouridine synthase"/>
    <property type="match status" value="1"/>
</dbReference>
<dbReference type="GO" id="GO:0000455">
    <property type="term" value="P:enzyme-directed rRNA pseudouridine synthesis"/>
    <property type="evidence" value="ECO:0007669"/>
    <property type="project" value="TreeGrafter"/>
</dbReference>
<comment type="caution">
    <text evidence="7">The sequence shown here is derived from an EMBL/GenBank/DDBJ whole genome shotgun (WGS) entry which is preliminary data.</text>
</comment>
<evidence type="ECO:0000256" key="1">
    <source>
        <dbReference type="ARBA" id="ARBA00000073"/>
    </source>
</evidence>
<organism evidence="7 8">
    <name type="scientific">Hornefia butyriciproducens</name>
    <dbReference type="NCBI Taxonomy" id="2652293"/>
    <lineage>
        <taxon>Bacteria</taxon>
        <taxon>Bacillati</taxon>
        <taxon>Bacillota</taxon>
        <taxon>Clostridia</taxon>
        <taxon>Peptostreptococcales</taxon>
        <taxon>Anaerovoracaceae</taxon>
        <taxon>Hornefia</taxon>
    </lineage>
</organism>
<dbReference type="InterPro" id="IPR006224">
    <property type="entry name" value="PsdUridine_synth_RluA-like_CS"/>
</dbReference>
<feature type="active site" evidence="4">
    <location>
        <position position="133"/>
    </location>
</feature>
<keyword evidence="3 5" id="KW-0413">Isomerase</keyword>
<dbReference type="CDD" id="cd02869">
    <property type="entry name" value="PseudoU_synth_RluA_like"/>
    <property type="match status" value="1"/>
</dbReference>
<comment type="catalytic activity">
    <reaction evidence="1 5">
        <text>a uridine in RNA = a pseudouridine in RNA</text>
        <dbReference type="Rhea" id="RHEA:48348"/>
        <dbReference type="Rhea" id="RHEA-COMP:12068"/>
        <dbReference type="Rhea" id="RHEA-COMP:12069"/>
        <dbReference type="ChEBI" id="CHEBI:65314"/>
        <dbReference type="ChEBI" id="CHEBI:65315"/>
    </reaction>
</comment>
<sequence length="301" mass="34519">MREYTFVVSKEDEGVGIRRMLRRNFRFSSRLLTRLRAQKSVYLNDQVLEGWMKPKEGDIIRAVLPEEASHFPEEDIPIEVLHEDEDLLILNKQAGVTVHPTKGHASHTIANGLMKYMRETDQLFKIRFVNRLDMDTSGILIVGKNSHTQDDLVRQMHGGGMEKSYIALVHGIIEQEEFTIDRPIGRPTPDSVTRCVLPEGQGRPSVTRVRVLERYESGYTQVLLRLETGRTHQIRVHMSWLGHPVAGDSLYGGDAPELIGRQALHAWRIRFLHPVSRRPSEITAPLPDDMIRAIEKARRLR</sequence>
<name>A0A6L5Y6T9_9FIRM</name>
<protein>
    <recommendedName>
        <fullName evidence="5">Pseudouridine synthase</fullName>
        <ecNumber evidence="5">5.4.99.-</ecNumber>
    </recommendedName>
</protein>
<evidence type="ECO:0000259" key="6">
    <source>
        <dbReference type="Pfam" id="PF00849"/>
    </source>
</evidence>
<evidence type="ECO:0000313" key="7">
    <source>
        <dbReference type="EMBL" id="MST52165.1"/>
    </source>
</evidence>
<evidence type="ECO:0000256" key="3">
    <source>
        <dbReference type="ARBA" id="ARBA00023235"/>
    </source>
</evidence>
<evidence type="ECO:0000256" key="4">
    <source>
        <dbReference type="PIRSR" id="PIRSR606225-1"/>
    </source>
</evidence>
<accession>A0A6L5Y6T9</accession>
<reference evidence="7 8" key="1">
    <citation type="submission" date="2019-08" db="EMBL/GenBank/DDBJ databases">
        <title>In-depth cultivation of the pig gut microbiome towards novel bacterial diversity and tailored functional studies.</title>
        <authorList>
            <person name="Wylensek D."/>
            <person name="Hitch T.C.A."/>
            <person name="Clavel T."/>
        </authorList>
    </citation>
    <scope>NUCLEOTIDE SEQUENCE [LARGE SCALE GENOMIC DNA]</scope>
    <source>
        <strain evidence="7 8">WCA-MUC-591-APC-3H</strain>
    </source>
</reference>
<dbReference type="RefSeq" id="WP_154574582.1">
    <property type="nucleotide sequence ID" value="NZ_VUMZ01000006.1"/>
</dbReference>
<dbReference type="InterPro" id="IPR050188">
    <property type="entry name" value="RluA_PseudoU_synthase"/>
</dbReference>
<dbReference type="SUPFAM" id="SSF55120">
    <property type="entry name" value="Pseudouridine synthase"/>
    <property type="match status" value="1"/>
</dbReference>
<evidence type="ECO:0000256" key="2">
    <source>
        <dbReference type="ARBA" id="ARBA00010876"/>
    </source>
</evidence>
<evidence type="ECO:0000313" key="8">
    <source>
        <dbReference type="Proteomes" id="UP000474676"/>
    </source>
</evidence>
<dbReference type="InterPro" id="IPR006145">
    <property type="entry name" value="PsdUridine_synth_RsuA/RluA"/>
</dbReference>
<dbReference type="PANTHER" id="PTHR21600:SF44">
    <property type="entry name" value="RIBOSOMAL LARGE SUBUNIT PSEUDOURIDINE SYNTHASE D"/>
    <property type="match status" value="1"/>
</dbReference>
<gene>
    <name evidence="7" type="ORF">FYJ64_07565</name>
</gene>
<feature type="domain" description="Pseudouridine synthase RsuA/RluA-like" evidence="6">
    <location>
        <begin position="86"/>
        <end position="239"/>
    </location>
</feature>
<dbReference type="GO" id="GO:0003723">
    <property type="term" value="F:RNA binding"/>
    <property type="evidence" value="ECO:0007669"/>
    <property type="project" value="InterPro"/>
</dbReference>
<comment type="similarity">
    <text evidence="2 5">Belongs to the pseudouridine synthase RluA family.</text>
</comment>
<dbReference type="InterPro" id="IPR006225">
    <property type="entry name" value="PsdUridine_synth_RluC/D"/>
</dbReference>
<dbReference type="GO" id="GO:0140098">
    <property type="term" value="F:catalytic activity, acting on RNA"/>
    <property type="evidence" value="ECO:0007669"/>
    <property type="project" value="UniProtKB-ARBA"/>
</dbReference>
<dbReference type="NCBIfam" id="TIGR00005">
    <property type="entry name" value="rluA_subfam"/>
    <property type="match status" value="1"/>
</dbReference>